<dbReference type="EMBL" id="JADUMB010000008">
    <property type="protein sequence ID" value="MBH1922362.1"/>
    <property type="molecule type" value="Genomic_DNA"/>
</dbReference>
<dbReference type="InterPro" id="IPR016032">
    <property type="entry name" value="Sig_transdc_resp-reg_C-effctor"/>
</dbReference>
<keyword evidence="3" id="KW-1133">Transmembrane helix</keyword>
<dbReference type="Proteomes" id="UP000635335">
    <property type="component" value="Unassembled WGS sequence"/>
</dbReference>
<proteinExistence type="predicted"/>
<dbReference type="InterPro" id="IPR001867">
    <property type="entry name" value="OmpR/PhoB-type_DNA-bd"/>
</dbReference>
<reference evidence="5 6" key="1">
    <citation type="submission" date="2020-11" db="EMBL/GenBank/DDBJ databases">
        <title>Enhanced detection system for hospital associated transmission using whole genome sequencing surveillance.</title>
        <authorList>
            <person name="Harrison L.H."/>
            <person name="Van Tyne D."/>
            <person name="Marsh J.W."/>
            <person name="Griffith M.P."/>
            <person name="Snyder D.J."/>
            <person name="Cooper V.S."/>
            <person name="Mustapha M."/>
        </authorList>
    </citation>
    <scope>NUCLEOTIDE SEQUENCE [LARGE SCALE GENOMIC DNA]</scope>
    <source>
        <strain evidence="5 6">SER00227</strain>
    </source>
</reference>
<dbReference type="Gene3D" id="1.10.10.10">
    <property type="entry name" value="Winged helix-like DNA-binding domain superfamily/Winged helix DNA-binding domain"/>
    <property type="match status" value="1"/>
</dbReference>
<name>A0ABS0M447_9GAMM</name>
<dbReference type="SUPFAM" id="SSF46894">
    <property type="entry name" value="C-terminal effector domain of the bipartite response regulators"/>
    <property type="match status" value="1"/>
</dbReference>
<feature type="domain" description="OmpR/PhoB-type" evidence="4">
    <location>
        <begin position="1"/>
        <end position="103"/>
    </location>
</feature>
<evidence type="ECO:0000256" key="3">
    <source>
        <dbReference type="SAM" id="Phobius"/>
    </source>
</evidence>
<dbReference type="SMART" id="SM00862">
    <property type="entry name" value="Trans_reg_C"/>
    <property type="match status" value="1"/>
</dbReference>
<organism evidence="5 6">
    <name type="scientific">Serratia surfactantfaciens</name>
    <dbReference type="NCBI Taxonomy" id="2741499"/>
    <lineage>
        <taxon>Bacteria</taxon>
        <taxon>Pseudomonadati</taxon>
        <taxon>Pseudomonadota</taxon>
        <taxon>Gammaproteobacteria</taxon>
        <taxon>Enterobacterales</taxon>
        <taxon>Yersiniaceae</taxon>
        <taxon>Serratia</taxon>
    </lineage>
</organism>
<evidence type="ECO:0000313" key="6">
    <source>
        <dbReference type="Proteomes" id="UP000635335"/>
    </source>
</evidence>
<keyword evidence="3" id="KW-0812">Transmembrane</keyword>
<sequence>MAYVINNRIIYRDDTSELSVIDDEQYKVSLTATINRLLLLFVKNENKVLSREFLLSQVWGSYGQIESGNNLNNALSQLRKALAELGEGEVLITLPKQGIQFQAGVVRTDETGNQENPELNKIIIGNGSSRGMKYLLLCIAVAIFIGGLAMFGIGMRQVHIPTTQFVPAQRIDNCEIEMINSHHKLVRTSISVRDVRNIIAEGGFDCNKPATIYYYNGGALVLSALHSSATFLAYCPDNGKVTNAACENVYVFKK</sequence>
<dbReference type="InterPro" id="IPR036388">
    <property type="entry name" value="WH-like_DNA-bd_sf"/>
</dbReference>
<dbReference type="CDD" id="cd00383">
    <property type="entry name" value="trans_reg_C"/>
    <property type="match status" value="1"/>
</dbReference>
<evidence type="ECO:0000259" key="4">
    <source>
        <dbReference type="PROSITE" id="PS51755"/>
    </source>
</evidence>
<keyword evidence="3" id="KW-0472">Membrane</keyword>
<comment type="caution">
    <text evidence="5">The sequence shown here is derived from an EMBL/GenBank/DDBJ whole genome shotgun (WGS) entry which is preliminary data.</text>
</comment>
<keyword evidence="6" id="KW-1185">Reference proteome</keyword>
<feature type="DNA-binding region" description="OmpR/PhoB-type" evidence="2">
    <location>
        <begin position="1"/>
        <end position="103"/>
    </location>
</feature>
<protein>
    <submittedName>
        <fullName evidence="5">Winged helix-turn-helix domain-containing protein</fullName>
    </submittedName>
</protein>
<evidence type="ECO:0000256" key="2">
    <source>
        <dbReference type="PROSITE-ProRule" id="PRU01091"/>
    </source>
</evidence>
<evidence type="ECO:0000256" key="1">
    <source>
        <dbReference type="ARBA" id="ARBA00023125"/>
    </source>
</evidence>
<evidence type="ECO:0000313" key="5">
    <source>
        <dbReference type="EMBL" id="MBH1922362.1"/>
    </source>
</evidence>
<feature type="transmembrane region" description="Helical" evidence="3">
    <location>
        <begin position="134"/>
        <end position="155"/>
    </location>
</feature>
<gene>
    <name evidence="5" type="ORF">I5U16_19655</name>
</gene>
<dbReference type="PROSITE" id="PS51755">
    <property type="entry name" value="OMPR_PHOB"/>
    <property type="match status" value="1"/>
</dbReference>
<accession>A0ABS0M447</accession>
<dbReference type="Pfam" id="PF00486">
    <property type="entry name" value="Trans_reg_C"/>
    <property type="match status" value="1"/>
</dbReference>
<keyword evidence="1 2" id="KW-0238">DNA-binding</keyword>
<dbReference type="RefSeq" id="WP_019452283.1">
    <property type="nucleotide sequence ID" value="NZ_JADUMB010000008.1"/>
</dbReference>